<organism evidence="3 4">
    <name type="scientific">Penicillium hordei</name>
    <dbReference type="NCBI Taxonomy" id="40994"/>
    <lineage>
        <taxon>Eukaryota</taxon>
        <taxon>Fungi</taxon>
        <taxon>Dikarya</taxon>
        <taxon>Ascomycota</taxon>
        <taxon>Pezizomycotina</taxon>
        <taxon>Eurotiomycetes</taxon>
        <taxon>Eurotiomycetidae</taxon>
        <taxon>Eurotiales</taxon>
        <taxon>Aspergillaceae</taxon>
        <taxon>Penicillium</taxon>
    </lineage>
</organism>
<dbReference type="SUPFAM" id="SSF51735">
    <property type="entry name" value="NAD(P)-binding Rossmann-fold domains"/>
    <property type="match status" value="1"/>
</dbReference>
<dbReference type="InterPro" id="IPR047122">
    <property type="entry name" value="Trans-enoyl_RdTase-like"/>
</dbReference>
<protein>
    <recommendedName>
        <fullName evidence="2">Alcohol dehydrogenase-like C-terminal domain-containing protein</fullName>
    </recommendedName>
</protein>
<accession>A0AAD6DTX9</accession>
<evidence type="ECO:0000313" key="4">
    <source>
        <dbReference type="Proteomes" id="UP001213799"/>
    </source>
</evidence>
<name>A0AAD6DTX9_9EURO</name>
<comment type="caution">
    <text evidence="3">The sequence shown here is derived from an EMBL/GenBank/DDBJ whole genome shotgun (WGS) entry which is preliminary data.</text>
</comment>
<dbReference type="Gene3D" id="3.40.50.720">
    <property type="entry name" value="NAD(P)-binding Rossmann-like Domain"/>
    <property type="match status" value="1"/>
</dbReference>
<feature type="domain" description="Alcohol dehydrogenase-like C-terminal" evidence="2">
    <location>
        <begin position="62"/>
        <end position="141"/>
    </location>
</feature>
<keyword evidence="4" id="KW-1185">Reference proteome</keyword>
<evidence type="ECO:0000259" key="2">
    <source>
        <dbReference type="Pfam" id="PF00107"/>
    </source>
</evidence>
<dbReference type="Pfam" id="PF00107">
    <property type="entry name" value="ADH_zinc_N"/>
    <property type="match status" value="1"/>
</dbReference>
<dbReference type="GeneID" id="81591311"/>
<dbReference type="PANTHER" id="PTHR45348">
    <property type="entry name" value="HYPOTHETICAL OXIDOREDUCTASE (EUROFUNG)"/>
    <property type="match status" value="1"/>
</dbReference>
<sequence length="156" mass="17362">MPTVVTRWRTRLEDPRCNQPFRGYHIRNSSSYCRAYTDISTGSRAKLSERTPILIYSGGSHVGLFAIKIAKRGGLRVVVAASPRSFELVKRNGADVVFDYHSSTATSKIYKAYPNITKALDCFSEGKSSQFCAEVLSKGRVITLLDQGKPKKLDIL</sequence>
<dbReference type="AlphaFoldDB" id="A0AAD6DTX9"/>
<dbReference type="GO" id="GO:0016651">
    <property type="term" value="F:oxidoreductase activity, acting on NAD(P)H"/>
    <property type="evidence" value="ECO:0007669"/>
    <property type="project" value="InterPro"/>
</dbReference>
<dbReference type="Proteomes" id="UP001213799">
    <property type="component" value="Unassembled WGS sequence"/>
</dbReference>
<dbReference type="InterPro" id="IPR013149">
    <property type="entry name" value="ADH-like_C"/>
</dbReference>
<proteinExistence type="predicted"/>
<dbReference type="PANTHER" id="PTHR45348:SF7">
    <property type="entry name" value="ZINC BINDING OXIDOREDUCTASE, PUTATIVE-RELATED"/>
    <property type="match status" value="1"/>
</dbReference>
<reference evidence="3" key="1">
    <citation type="journal article" date="2023" name="IMA Fungus">
        <title>Comparative genomic study of the Penicillium genus elucidates a diverse pangenome and 15 lateral gene transfer events.</title>
        <authorList>
            <person name="Petersen C."/>
            <person name="Sorensen T."/>
            <person name="Nielsen M.R."/>
            <person name="Sondergaard T.E."/>
            <person name="Sorensen J.L."/>
            <person name="Fitzpatrick D.A."/>
            <person name="Frisvad J.C."/>
            <person name="Nielsen K.L."/>
        </authorList>
    </citation>
    <scope>NUCLEOTIDE SEQUENCE</scope>
    <source>
        <strain evidence="3">IBT 12815</strain>
    </source>
</reference>
<reference evidence="3" key="2">
    <citation type="submission" date="2023-01" db="EMBL/GenBank/DDBJ databases">
        <authorList>
            <person name="Petersen C."/>
        </authorList>
    </citation>
    <scope>NUCLEOTIDE SEQUENCE</scope>
    <source>
        <strain evidence="3">IBT 12815</strain>
    </source>
</reference>
<gene>
    <name evidence="3" type="ORF">N7537_010015</name>
</gene>
<dbReference type="EMBL" id="JAQJAE010000005">
    <property type="protein sequence ID" value="KAJ5593111.1"/>
    <property type="molecule type" value="Genomic_DNA"/>
</dbReference>
<dbReference type="InterPro" id="IPR036291">
    <property type="entry name" value="NAD(P)-bd_dom_sf"/>
</dbReference>
<keyword evidence="1" id="KW-0560">Oxidoreductase</keyword>
<dbReference type="RefSeq" id="XP_056749737.1">
    <property type="nucleotide sequence ID" value="XM_056901069.1"/>
</dbReference>
<evidence type="ECO:0000256" key="1">
    <source>
        <dbReference type="ARBA" id="ARBA00023002"/>
    </source>
</evidence>
<evidence type="ECO:0000313" key="3">
    <source>
        <dbReference type="EMBL" id="KAJ5593111.1"/>
    </source>
</evidence>